<evidence type="ECO:0000313" key="10">
    <source>
        <dbReference type="Proteomes" id="UP000000925"/>
    </source>
</evidence>
<protein>
    <submittedName>
        <fullName evidence="9">Nuclear protein SET</fullName>
    </submittedName>
</protein>
<dbReference type="Pfam" id="PF00856">
    <property type="entry name" value="SET"/>
    <property type="match status" value="1"/>
</dbReference>
<dbReference type="OrthoDB" id="9790349at2"/>
<keyword evidence="5" id="KW-0949">S-adenosyl-L-methionine</keyword>
<sequence length="180" mass="20804">MAKKLCEVRESPIHGRGLYATADIEEGTDIIQYVGERISKEESTRRALEWEEQARKTGEGLVYIFELDDDWDLDGREGENPARYMNHSCDGNCEAINYDGEIWITARKDVRKGDELVYDYGYDMEHFMDHPCRCGADNCIGYIVREDQRHKVMKLLKKKKKSSKAKKSDKKSKGGKQSKK</sequence>
<dbReference type="GO" id="GO:0008168">
    <property type="term" value="F:methyltransferase activity"/>
    <property type="evidence" value="ECO:0007669"/>
    <property type="project" value="UniProtKB-KW"/>
</dbReference>
<evidence type="ECO:0000256" key="5">
    <source>
        <dbReference type="ARBA" id="ARBA00022691"/>
    </source>
</evidence>
<evidence type="ECO:0000259" key="7">
    <source>
        <dbReference type="PROSITE" id="PS50280"/>
    </source>
</evidence>
<dbReference type="HOGENOM" id="CLU_020840_4_1_0"/>
<keyword evidence="3" id="KW-0489">Methyltransferase</keyword>
<dbReference type="GO" id="GO:0005694">
    <property type="term" value="C:chromosome"/>
    <property type="evidence" value="ECO:0007669"/>
    <property type="project" value="UniProtKB-SubCell"/>
</dbReference>
<dbReference type="InterPro" id="IPR046341">
    <property type="entry name" value="SET_dom_sf"/>
</dbReference>
<keyword evidence="4" id="KW-0808">Transferase</keyword>
<dbReference type="InterPro" id="IPR050777">
    <property type="entry name" value="SET2_Histone-Lys_MeTrsfase"/>
</dbReference>
<feature type="domain" description="SET" evidence="7">
    <location>
        <begin position="4"/>
        <end position="121"/>
    </location>
</feature>
<gene>
    <name evidence="9" type="ordered locus">Caka_2246</name>
</gene>
<dbReference type="RefSeq" id="WP_013043985.1">
    <property type="nucleotide sequence ID" value="NC_014008.1"/>
</dbReference>
<dbReference type="Gene3D" id="2.170.270.10">
    <property type="entry name" value="SET domain"/>
    <property type="match status" value="1"/>
</dbReference>
<dbReference type="InterPro" id="IPR001214">
    <property type="entry name" value="SET_dom"/>
</dbReference>
<dbReference type="PROSITE" id="PS50280">
    <property type="entry name" value="SET"/>
    <property type="match status" value="1"/>
</dbReference>
<dbReference type="PROSITE" id="PS50868">
    <property type="entry name" value="POST_SET"/>
    <property type="match status" value="1"/>
</dbReference>
<accession>D5EMA3</accession>
<proteinExistence type="predicted"/>
<keyword evidence="10" id="KW-1185">Reference proteome</keyword>
<name>D5EMA3_CORAD</name>
<dbReference type="KEGG" id="caa:Caka_2246"/>
<dbReference type="GO" id="GO:0032259">
    <property type="term" value="P:methylation"/>
    <property type="evidence" value="ECO:0007669"/>
    <property type="project" value="UniProtKB-KW"/>
</dbReference>
<dbReference type="SMART" id="SM00317">
    <property type="entry name" value="SET"/>
    <property type="match status" value="1"/>
</dbReference>
<comment type="subcellular location">
    <subcellularLocation>
        <location evidence="1">Chromosome</location>
    </subcellularLocation>
</comment>
<evidence type="ECO:0000313" key="9">
    <source>
        <dbReference type="EMBL" id="ADE55263.1"/>
    </source>
</evidence>
<dbReference type="eggNOG" id="COG2940">
    <property type="taxonomic scope" value="Bacteria"/>
</dbReference>
<dbReference type="InterPro" id="IPR003616">
    <property type="entry name" value="Post-SET_dom"/>
</dbReference>
<evidence type="ECO:0000256" key="4">
    <source>
        <dbReference type="ARBA" id="ARBA00022679"/>
    </source>
</evidence>
<dbReference type="EMBL" id="CP001998">
    <property type="protein sequence ID" value="ADE55263.1"/>
    <property type="molecule type" value="Genomic_DNA"/>
</dbReference>
<keyword evidence="2" id="KW-0158">Chromosome</keyword>
<evidence type="ECO:0000256" key="3">
    <source>
        <dbReference type="ARBA" id="ARBA00022603"/>
    </source>
</evidence>
<organism evidence="9 10">
    <name type="scientific">Coraliomargarita akajimensis (strain DSM 45221 / IAM 15411 / JCM 23193 / KCTC 12865 / 04OKA010-24)</name>
    <dbReference type="NCBI Taxonomy" id="583355"/>
    <lineage>
        <taxon>Bacteria</taxon>
        <taxon>Pseudomonadati</taxon>
        <taxon>Verrucomicrobiota</taxon>
        <taxon>Opitutia</taxon>
        <taxon>Puniceicoccales</taxon>
        <taxon>Coraliomargaritaceae</taxon>
        <taxon>Coraliomargarita</taxon>
    </lineage>
</organism>
<evidence type="ECO:0000256" key="1">
    <source>
        <dbReference type="ARBA" id="ARBA00004286"/>
    </source>
</evidence>
<evidence type="ECO:0000259" key="8">
    <source>
        <dbReference type="PROSITE" id="PS50868"/>
    </source>
</evidence>
<feature type="region of interest" description="Disordered" evidence="6">
    <location>
        <begin position="155"/>
        <end position="180"/>
    </location>
</feature>
<reference evidence="9 10" key="1">
    <citation type="journal article" date="2010" name="Stand. Genomic Sci.">
        <title>Complete genome sequence of Coraliomargarita akajimensis type strain (04OKA010-24).</title>
        <authorList>
            <person name="Mavromatis K."/>
            <person name="Abt B."/>
            <person name="Brambilla E."/>
            <person name="Lapidus A."/>
            <person name="Copeland A."/>
            <person name="Deshpande S."/>
            <person name="Nolan M."/>
            <person name="Lucas S."/>
            <person name="Tice H."/>
            <person name="Cheng J.F."/>
            <person name="Han C."/>
            <person name="Detter J.C."/>
            <person name="Woyke T."/>
            <person name="Goodwin L."/>
            <person name="Pitluck S."/>
            <person name="Held B."/>
            <person name="Brettin T."/>
            <person name="Tapia R."/>
            <person name="Ivanova N."/>
            <person name="Mikhailova N."/>
            <person name="Pati A."/>
            <person name="Liolios K."/>
            <person name="Chen A."/>
            <person name="Palaniappan K."/>
            <person name="Land M."/>
            <person name="Hauser L."/>
            <person name="Chang Y.J."/>
            <person name="Jeffries C.D."/>
            <person name="Rohde M."/>
            <person name="Goker M."/>
            <person name="Bristow J."/>
            <person name="Eisen J.A."/>
            <person name="Markowitz V."/>
            <person name="Hugenholtz P."/>
            <person name="Klenk H.P."/>
            <person name="Kyrpides N.C."/>
        </authorList>
    </citation>
    <scope>NUCLEOTIDE SEQUENCE [LARGE SCALE GENOMIC DNA]</scope>
    <source>
        <strain evidence="10">DSM 45221 / IAM 15411 / JCM 23193 / KCTC 12865</strain>
    </source>
</reference>
<dbReference type="Proteomes" id="UP000000925">
    <property type="component" value="Chromosome"/>
</dbReference>
<evidence type="ECO:0000256" key="6">
    <source>
        <dbReference type="SAM" id="MobiDB-lite"/>
    </source>
</evidence>
<dbReference type="PANTHER" id="PTHR22884">
    <property type="entry name" value="SET DOMAIN PROTEINS"/>
    <property type="match status" value="1"/>
</dbReference>
<dbReference type="STRING" id="583355.Caka_2246"/>
<evidence type="ECO:0000256" key="2">
    <source>
        <dbReference type="ARBA" id="ARBA00022454"/>
    </source>
</evidence>
<dbReference type="AlphaFoldDB" id="D5EMA3"/>
<dbReference type="SUPFAM" id="SSF82199">
    <property type="entry name" value="SET domain"/>
    <property type="match status" value="1"/>
</dbReference>
<feature type="domain" description="Post-SET" evidence="8">
    <location>
        <begin position="128"/>
        <end position="144"/>
    </location>
</feature>